<dbReference type="GO" id="GO:0000166">
    <property type="term" value="F:nucleotide binding"/>
    <property type="evidence" value="ECO:0007669"/>
    <property type="project" value="InterPro"/>
</dbReference>
<evidence type="ECO:0000259" key="3">
    <source>
        <dbReference type="Pfam" id="PF01408"/>
    </source>
</evidence>
<comment type="caution">
    <text evidence="5">The sequence shown here is derived from an EMBL/GenBank/DDBJ whole genome shotgun (WGS) entry which is preliminary data.</text>
</comment>
<dbReference type="SUPFAM" id="SSF51735">
    <property type="entry name" value="NAD(P)-binding Rossmann-fold domains"/>
    <property type="match status" value="1"/>
</dbReference>
<dbReference type="Pfam" id="PF22725">
    <property type="entry name" value="GFO_IDH_MocA_C3"/>
    <property type="match status" value="1"/>
</dbReference>
<dbReference type="NCBIfam" id="TIGR04380">
    <property type="entry name" value="myo_inos_iolG"/>
    <property type="match status" value="1"/>
</dbReference>
<evidence type="ECO:0000256" key="1">
    <source>
        <dbReference type="ARBA" id="ARBA00010928"/>
    </source>
</evidence>
<proteinExistence type="inferred from homology"/>
<evidence type="ECO:0000313" key="6">
    <source>
        <dbReference type="Proteomes" id="UP000674938"/>
    </source>
</evidence>
<dbReference type="SUPFAM" id="SSF55347">
    <property type="entry name" value="Glyceraldehyde-3-phosphate dehydrogenase-like, C-terminal domain"/>
    <property type="match status" value="1"/>
</dbReference>
<reference evidence="5" key="1">
    <citation type="submission" date="2020-12" db="EMBL/GenBank/DDBJ databases">
        <title>Vagococcus allomyrinae sp. nov. and Enterococcus lavae sp. nov., isolated from the larvae of Allomyrina dichotoma.</title>
        <authorList>
            <person name="Lee S.D."/>
        </authorList>
    </citation>
    <scope>NUCLEOTIDE SEQUENCE</scope>
    <source>
        <strain evidence="5">BWB3-3</strain>
    </source>
</reference>
<evidence type="ECO:0000259" key="4">
    <source>
        <dbReference type="Pfam" id="PF22725"/>
    </source>
</evidence>
<dbReference type="InterPro" id="IPR000683">
    <property type="entry name" value="Gfo/Idh/MocA-like_OxRdtase_N"/>
</dbReference>
<feature type="domain" description="GFO/IDH/MocA-like oxidoreductase" evidence="4">
    <location>
        <begin position="133"/>
        <end position="259"/>
    </location>
</feature>
<dbReference type="GO" id="GO:0005737">
    <property type="term" value="C:cytoplasm"/>
    <property type="evidence" value="ECO:0007669"/>
    <property type="project" value="TreeGrafter"/>
</dbReference>
<dbReference type="PANTHER" id="PTHR42840">
    <property type="entry name" value="NAD(P)-BINDING ROSSMANN-FOLD SUPERFAMILY PROTEIN-RELATED"/>
    <property type="match status" value="1"/>
</dbReference>
<dbReference type="Proteomes" id="UP000674938">
    <property type="component" value="Unassembled WGS sequence"/>
</dbReference>
<evidence type="ECO:0000256" key="2">
    <source>
        <dbReference type="ARBA" id="ARBA00023002"/>
    </source>
</evidence>
<evidence type="ECO:0000313" key="5">
    <source>
        <dbReference type="EMBL" id="MBP1041204.1"/>
    </source>
</evidence>
<keyword evidence="2 5" id="KW-0560">Oxidoreductase</keyword>
<organism evidence="5 6">
    <name type="scientific">Vagococcus allomyrinae</name>
    <dbReference type="NCBI Taxonomy" id="2794353"/>
    <lineage>
        <taxon>Bacteria</taxon>
        <taxon>Bacillati</taxon>
        <taxon>Bacillota</taxon>
        <taxon>Bacilli</taxon>
        <taxon>Lactobacillales</taxon>
        <taxon>Enterococcaceae</taxon>
        <taxon>Vagococcus</taxon>
    </lineage>
</organism>
<dbReference type="Gene3D" id="3.40.50.720">
    <property type="entry name" value="NAD(P)-binding Rossmann-like Domain"/>
    <property type="match status" value="1"/>
</dbReference>
<dbReference type="Gene3D" id="3.30.360.10">
    <property type="entry name" value="Dihydrodipicolinate Reductase, domain 2"/>
    <property type="match status" value="1"/>
</dbReference>
<sequence>MSNIRIGLVGLGRLGMTHATNIAKNIPEMDLVAICSLNQDELTTAQALLDVKETYLDYQDMLASPNLDAIVIVSPSGFHCQQIQLALEAGLHVFCEKPIGLSLAEIDQTLAVINTHPHQKFMLGFMRRFDDSYQYAKQLVDAGELGELTVIRCYGIDPSSGMESFVKFAANSNSGGIFADMAIHDIDLIRWFSQQEINRVWALGKNAAYPELDQVNELETGTAMMQLSDHSMALLVTGRNAAHGYHVETELIGTKGMLRIGAAPEKNLVTLYNEQGVVRPTSQNFPERFGQAFLTEMKAFATSIIEDLPTPISGVDGLQATKIAAACQQSFETNEIVEID</sequence>
<keyword evidence="6" id="KW-1185">Reference proteome</keyword>
<gene>
    <name evidence="5" type="primary">iolG</name>
    <name evidence="5" type="ORF">I6N95_09320</name>
</gene>
<dbReference type="InterPro" id="IPR030827">
    <property type="entry name" value="Myo_inos_IolG"/>
</dbReference>
<dbReference type="EMBL" id="JAEEGA010000005">
    <property type="protein sequence ID" value="MBP1041204.1"/>
    <property type="molecule type" value="Genomic_DNA"/>
</dbReference>
<dbReference type="EC" id="1.1.1.18" evidence="5"/>
<dbReference type="InterPro" id="IPR036291">
    <property type="entry name" value="NAD(P)-bd_dom_sf"/>
</dbReference>
<dbReference type="InterPro" id="IPR055170">
    <property type="entry name" value="GFO_IDH_MocA-like_dom"/>
</dbReference>
<accession>A0A940SUV3</accession>
<comment type="similarity">
    <text evidence="1">Belongs to the Gfo/Idh/MocA family.</text>
</comment>
<dbReference type="AlphaFoldDB" id="A0A940SUV3"/>
<name>A0A940SUV3_9ENTE</name>
<dbReference type="Pfam" id="PF01408">
    <property type="entry name" value="GFO_IDH_MocA"/>
    <property type="match status" value="1"/>
</dbReference>
<dbReference type="GO" id="GO:0050112">
    <property type="term" value="F:inositol 2-dehydrogenase (NAD+) activity"/>
    <property type="evidence" value="ECO:0007669"/>
    <property type="project" value="UniProtKB-EC"/>
</dbReference>
<dbReference type="GO" id="GO:0006740">
    <property type="term" value="P:NADPH regeneration"/>
    <property type="evidence" value="ECO:0007669"/>
    <property type="project" value="TreeGrafter"/>
</dbReference>
<dbReference type="RefSeq" id="WP_209526927.1">
    <property type="nucleotide sequence ID" value="NZ_JAEEGA010000005.1"/>
</dbReference>
<protein>
    <submittedName>
        <fullName evidence="5">Inositol 2-dehydrogenase</fullName>
        <ecNumber evidence="5">1.1.1.18</ecNumber>
    </submittedName>
</protein>
<feature type="domain" description="Gfo/Idh/MocA-like oxidoreductase N-terminal" evidence="3">
    <location>
        <begin position="4"/>
        <end position="117"/>
    </location>
</feature>
<dbReference type="PANTHER" id="PTHR42840:SF3">
    <property type="entry name" value="BINDING ROSSMANN FOLD OXIDOREDUCTASE, PUTATIVE (AFU_ORTHOLOGUE AFUA_2G10240)-RELATED"/>
    <property type="match status" value="1"/>
</dbReference>